<protein>
    <recommendedName>
        <fullName evidence="9">Aquaporin</fullName>
    </recommendedName>
</protein>
<evidence type="ECO:0000256" key="3">
    <source>
        <dbReference type="ARBA" id="ARBA00022989"/>
    </source>
</evidence>
<comment type="subcellular location">
    <subcellularLocation>
        <location evidence="1">Membrane</location>
        <topology evidence="1">Multi-pass membrane protein</topology>
    </subcellularLocation>
</comment>
<proteinExistence type="predicted"/>
<keyword evidence="4 6" id="KW-0472">Membrane</keyword>
<name>A0AA36D2D1_9BILA</name>
<dbReference type="GO" id="GO:0016020">
    <property type="term" value="C:membrane"/>
    <property type="evidence" value="ECO:0007669"/>
    <property type="project" value="UniProtKB-SubCell"/>
</dbReference>
<sequence>MRVWVASIVYYAYCYAVCEVLRWLVLTVVPKPRQSLTIQLLLEFVGTLQICAPMFDVGTVMEHYGLFGVFIEITGLEIVNSFVLRDAVAHPCPLVTTCYRRSKAFRRAVYVFFVQILAAYSSYFVARQFWKFGIHDCHHELLGASTCSSDLTVALAVGCVIEGAATFIGKAFEHFASERYPDSTTQVLVNCSFSGFLCVLGINFTGMYANPIVAWACTFNCEGVSHFGHLFVYWLAPLAGWYAAEIFFGSEDSEVLLEDEPEPEKKEKAVESKAKETKKEK</sequence>
<evidence type="ECO:0000256" key="6">
    <source>
        <dbReference type="SAM" id="Phobius"/>
    </source>
</evidence>
<dbReference type="AlphaFoldDB" id="A0AA36D2D1"/>
<organism evidence="7 8">
    <name type="scientific">Mesorhabditis spiculigera</name>
    <dbReference type="NCBI Taxonomy" id="96644"/>
    <lineage>
        <taxon>Eukaryota</taxon>
        <taxon>Metazoa</taxon>
        <taxon>Ecdysozoa</taxon>
        <taxon>Nematoda</taxon>
        <taxon>Chromadorea</taxon>
        <taxon>Rhabditida</taxon>
        <taxon>Rhabditina</taxon>
        <taxon>Rhabditomorpha</taxon>
        <taxon>Rhabditoidea</taxon>
        <taxon>Rhabditidae</taxon>
        <taxon>Mesorhabditinae</taxon>
        <taxon>Mesorhabditis</taxon>
    </lineage>
</organism>
<evidence type="ECO:0000256" key="2">
    <source>
        <dbReference type="ARBA" id="ARBA00022692"/>
    </source>
</evidence>
<keyword evidence="2 6" id="KW-0812">Transmembrane</keyword>
<dbReference type="InterPro" id="IPR016697">
    <property type="entry name" value="Aquaporin_11/12"/>
</dbReference>
<feature type="compositionally biased region" description="Basic and acidic residues" evidence="5">
    <location>
        <begin position="263"/>
        <end position="281"/>
    </location>
</feature>
<evidence type="ECO:0000313" key="7">
    <source>
        <dbReference type="EMBL" id="CAJ0578679.1"/>
    </source>
</evidence>
<dbReference type="EMBL" id="CATQJA010002654">
    <property type="protein sequence ID" value="CAJ0578679.1"/>
    <property type="molecule type" value="Genomic_DNA"/>
</dbReference>
<dbReference type="InterPro" id="IPR023271">
    <property type="entry name" value="Aquaporin-like"/>
</dbReference>
<keyword evidence="3 6" id="KW-1133">Transmembrane helix</keyword>
<dbReference type="GO" id="GO:0005737">
    <property type="term" value="C:cytoplasm"/>
    <property type="evidence" value="ECO:0007669"/>
    <property type="project" value="TreeGrafter"/>
</dbReference>
<evidence type="ECO:0000256" key="4">
    <source>
        <dbReference type="ARBA" id="ARBA00023136"/>
    </source>
</evidence>
<dbReference type="PANTHER" id="PTHR21191">
    <property type="entry name" value="AQUAPORIN"/>
    <property type="match status" value="1"/>
</dbReference>
<accession>A0AA36D2D1</accession>
<feature type="transmembrane region" description="Helical" evidence="6">
    <location>
        <begin position="109"/>
        <end position="130"/>
    </location>
</feature>
<dbReference type="PANTHER" id="PTHR21191:SF15">
    <property type="entry name" value="AQUAPORIN"/>
    <property type="match status" value="1"/>
</dbReference>
<comment type="caution">
    <text evidence="7">The sequence shown here is derived from an EMBL/GenBank/DDBJ whole genome shotgun (WGS) entry which is preliminary data.</text>
</comment>
<dbReference type="SUPFAM" id="SSF81338">
    <property type="entry name" value="Aquaporin-like"/>
    <property type="match status" value="1"/>
</dbReference>
<evidence type="ECO:0000313" key="8">
    <source>
        <dbReference type="Proteomes" id="UP001177023"/>
    </source>
</evidence>
<evidence type="ECO:0008006" key="9">
    <source>
        <dbReference type="Google" id="ProtNLM"/>
    </source>
</evidence>
<dbReference type="InterPro" id="IPR051883">
    <property type="entry name" value="AQP11/12_channel"/>
</dbReference>
<keyword evidence="8" id="KW-1185">Reference proteome</keyword>
<dbReference type="PIRSF" id="PIRSF017529">
    <property type="entry name" value="Aquaporin_11/12"/>
    <property type="match status" value="1"/>
</dbReference>
<dbReference type="GO" id="GO:0015267">
    <property type="term" value="F:channel activity"/>
    <property type="evidence" value="ECO:0007669"/>
    <property type="project" value="TreeGrafter"/>
</dbReference>
<dbReference type="Gene3D" id="1.20.1080.10">
    <property type="entry name" value="Glycerol uptake facilitator protein"/>
    <property type="match status" value="1"/>
</dbReference>
<gene>
    <name evidence="7" type="ORF">MSPICULIGERA_LOCUS16922</name>
</gene>
<dbReference type="Proteomes" id="UP001177023">
    <property type="component" value="Unassembled WGS sequence"/>
</dbReference>
<feature type="non-terminal residue" evidence="7">
    <location>
        <position position="281"/>
    </location>
</feature>
<evidence type="ECO:0000256" key="5">
    <source>
        <dbReference type="SAM" id="MobiDB-lite"/>
    </source>
</evidence>
<reference evidence="7" key="1">
    <citation type="submission" date="2023-06" db="EMBL/GenBank/DDBJ databases">
        <authorList>
            <person name="Delattre M."/>
        </authorList>
    </citation>
    <scope>NUCLEOTIDE SEQUENCE</scope>
    <source>
        <strain evidence="7">AF72</strain>
    </source>
</reference>
<feature type="transmembrane region" description="Helical" evidence="6">
    <location>
        <begin position="6"/>
        <end position="25"/>
    </location>
</feature>
<evidence type="ECO:0000256" key="1">
    <source>
        <dbReference type="ARBA" id="ARBA00004141"/>
    </source>
</evidence>
<feature type="region of interest" description="Disordered" evidence="5">
    <location>
        <begin position="258"/>
        <end position="281"/>
    </location>
</feature>